<keyword evidence="3" id="KW-1185">Reference proteome</keyword>
<accession>A0ABR1RKV4</accession>
<proteinExistence type="predicted"/>
<name>A0ABR1RKV4_9PEZI</name>
<organism evidence="2 3">
    <name type="scientific">Apiospora marii</name>
    <dbReference type="NCBI Taxonomy" id="335849"/>
    <lineage>
        <taxon>Eukaryota</taxon>
        <taxon>Fungi</taxon>
        <taxon>Dikarya</taxon>
        <taxon>Ascomycota</taxon>
        <taxon>Pezizomycotina</taxon>
        <taxon>Sordariomycetes</taxon>
        <taxon>Xylariomycetidae</taxon>
        <taxon>Amphisphaeriales</taxon>
        <taxon>Apiosporaceae</taxon>
        <taxon>Apiospora</taxon>
    </lineage>
</organism>
<evidence type="ECO:0000313" key="2">
    <source>
        <dbReference type="EMBL" id="KAK8015583.1"/>
    </source>
</evidence>
<feature type="region of interest" description="Disordered" evidence="1">
    <location>
        <begin position="1"/>
        <end position="43"/>
    </location>
</feature>
<dbReference type="Proteomes" id="UP001396898">
    <property type="component" value="Unassembled WGS sequence"/>
</dbReference>
<reference evidence="2 3" key="1">
    <citation type="submission" date="2023-01" db="EMBL/GenBank/DDBJ databases">
        <title>Analysis of 21 Apiospora genomes using comparative genomics revels a genus with tremendous synthesis potential of carbohydrate active enzymes and secondary metabolites.</title>
        <authorList>
            <person name="Sorensen T."/>
        </authorList>
    </citation>
    <scope>NUCLEOTIDE SEQUENCE [LARGE SCALE GENOMIC DNA]</scope>
    <source>
        <strain evidence="2 3">CBS 20057</strain>
    </source>
</reference>
<gene>
    <name evidence="2" type="ORF">PG991_008471</name>
</gene>
<evidence type="ECO:0000256" key="1">
    <source>
        <dbReference type="SAM" id="MobiDB-lite"/>
    </source>
</evidence>
<dbReference type="EMBL" id="JAQQWI010000012">
    <property type="protein sequence ID" value="KAK8015583.1"/>
    <property type="molecule type" value="Genomic_DNA"/>
</dbReference>
<protein>
    <submittedName>
        <fullName evidence="2">Uncharacterized protein</fullName>
    </submittedName>
</protein>
<comment type="caution">
    <text evidence="2">The sequence shown here is derived from an EMBL/GenBank/DDBJ whole genome shotgun (WGS) entry which is preliminary data.</text>
</comment>
<evidence type="ECO:0000313" key="3">
    <source>
        <dbReference type="Proteomes" id="UP001396898"/>
    </source>
</evidence>
<sequence length="339" mass="37631">MASRTPEKAGTTRQTVRSAPPPDESTTTDHGTENLPAAAATSPGTCRLPYLPPEILLNILELTDLIAPTGEVYWNPVQRYHLPSGAAKGTAWKPPTAFFLVNRALSAAAHTVFLGRNRLAVRPDNAVLDKIIAEGRKANVPQLYGAKEFFTCAVSAGNLPSLRKLEFHLFPIVNREVAAEARRDWLDVVNQINPTEGGRGGLSLRTLSTSGYWGHSKEERVWRGVPEESGLDRVRQFIAENIWGFVSPDGGPPLGIGQQFWVELRSETAQCRYSIRMKDQDKANPAYWDCDWGALFQSRVFRWGKSDDPALSGSSDGFQAGDWVEELWVKEIPEYARRN</sequence>